<dbReference type="Gene3D" id="3.30.160.670">
    <property type="match status" value="1"/>
</dbReference>
<feature type="domain" description="DUF4136" evidence="1">
    <location>
        <begin position="22"/>
        <end position="186"/>
    </location>
</feature>
<protein>
    <recommendedName>
        <fullName evidence="1">DUF4136 domain-containing protein</fullName>
    </recommendedName>
</protein>
<evidence type="ECO:0000313" key="3">
    <source>
        <dbReference type="Proteomes" id="UP000242915"/>
    </source>
</evidence>
<dbReference type="Pfam" id="PF13590">
    <property type="entry name" value="DUF4136"/>
    <property type="match status" value="1"/>
</dbReference>
<organism evidence="2 3">
    <name type="scientific">Pseudomonas segetis</name>
    <dbReference type="NCBI Taxonomy" id="298908"/>
    <lineage>
        <taxon>Bacteria</taxon>
        <taxon>Pseudomonadati</taxon>
        <taxon>Pseudomonadota</taxon>
        <taxon>Gammaproteobacteria</taxon>
        <taxon>Pseudomonadales</taxon>
        <taxon>Pseudomonadaceae</taxon>
        <taxon>Pseudomonas</taxon>
    </lineage>
</organism>
<evidence type="ECO:0000259" key="1">
    <source>
        <dbReference type="Pfam" id="PF13590"/>
    </source>
</evidence>
<name>A0A239D9E2_9PSED</name>
<keyword evidence="3" id="KW-1185">Reference proteome</keyword>
<reference evidence="3" key="1">
    <citation type="submission" date="2017-06" db="EMBL/GenBank/DDBJ databases">
        <authorList>
            <person name="Varghese N."/>
            <person name="Submissions S."/>
        </authorList>
    </citation>
    <scope>NUCLEOTIDE SEQUENCE [LARGE SCALE GENOMIC DNA]</scope>
    <source>
        <strain evidence="3">CIP 108523</strain>
    </source>
</reference>
<dbReference type="EMBL" id="FZOG01000002">
    <property type="protein sequence ID" value="SNS28917.1"/>
    <property type="molecule type" value="Genomic_DNA"/>
</dbReference>
<dbReference type="InterPro" id="IPR025411">
    <property type="entry name" value="DUF4136"/>
</dbReference>
<dbReference type="Proteomes" id="UP000242915">
    <property type="component" value="Unassembled WGS sequence"/>
</dbReference>
<dbReference type="PROSITE" id="PS51257">
    <property type="entry name" value="PROKAR_LIPOPROTEIN"/>
    <property type="match status" value="1"/>
</dbReference>
<gene>
    <name evidence="2" type="ORF">SAMN05216255_2141</name>
</gene>
<proteinExistence type="predicted"/>
<sequence>MKRHLLLLASILLLGACQSIQVDRDYDTNRDFASYRSWSWKTPALTYSPDDPRIKSDLTEQRIRDALKDQFEQRGLRAAPANTQGDLSVQVALIVDDRQNLYTTNYGGGWNNAWGGGYWGGPIYTETQTVDYKVGTLQVDLYDGKDNKLVWRGSAQQVMPRNTLSPTEREAAIRETVAKVLSQYPPH</sequence>
<dbReference type="AlphaFoldDB" id="A0A239D9E2"/>
<dbReference type="RefSeq" id="WP_089359709.1">
    <property type="nucleotide sequence ID" value="NZ_FZOG01000002.1"/>
</dbReference>
<accession>A0A239D9E2</accession>
<evidence type="ECO:0000313" key="2">
    <source>
        <dbReference type="EMBL" id="SNS28917.1"/>
    </source>
</evidence>